<proteinExistence type="predicted"/>
<keyword evidence="1" id="KW-0732">Signal</keyword>
<reference evidence="2 3" key="1">
    <citation type="submission" date="2019-03" db="EMBL/GenBank/DDBJ databases">
        <title>First draft genome of Liparis tanakae, snailfish: a comprehensive survey of snailfish specific genes.</title>
        <authorList>
            <person name="Kim W."/>
            <person name="Song I."/>
            <person name="Jeong J.-H."/>
            <person name="Kim D."/>
            <person name="Kim S."/>
            <person name="Ryu S."/>
            <person name="Song J.Y."/>
            <person name="Lee S.K."/>
        </authorList>
    </citation>
    <scope>NUCLEOTIDE SEQUENCE [LARGE SCALE GENOMIC DNA]</scope>
    <source>
        <tissue evidence="2">Muscle</tissue>
    </source>
</reference>
<organism evidence="2 3">
    <name type="scientific">Liparis tanakae</name>
    <name type="common">Tanaka's snailfish</name>
    <dbReference type="NCBI Taxonomy" id="230148"/>
    <lineage>
        <taxon>Eukaryota</taxon>
        <taxon>Metazoa</taxon>
        <taxon>Chordata</taxon>
        <taxon>Craniata</taxon>
        <taxon>Vertebrata</taxon>
        <taxon>Euteleostomi</taxon>
        <taxon>Actinopterygii</taxon>
        <taxon>Neopterygii</taxon>
        <taxon>Teleostei</taxon>
        <taxon>Neoteleostei</taxon>
        <taxon>Acanthomorphata</taxon>
        <taxon>Eupercaria</taxon>
        <taxon>Perciformes</taxon>
        <taxon>Cottioidei</taxon>
        <taxon>Cottales</taxon>
        <taxon>Liparidae</taxon>
        <taxon>Liparis</taxon>
    </lineage>
</organism>
<keyword evidence="3" id="KW-1185">Reference proteome</keyword>
<sequence length="166" mass="18119">MGRGSLSPRLSPSVLVWSVLVWSVLVCPGLSPSVLDQDRPGQTGTDRDRLGHVMMKVMMRSSVVGLSGLDLVCRGLSGLDLVCRGLSGLDLICRGLSGLDLVCRGLSGLDLNLVLRRLCEGLEVKMWGCHSRHQRATGWTQTRVGADNPVFWFWLVLVCADEKLMS</sequence>
<dbReference type="Proteomes" id="UP000314294">
    <property type="component" value="Unassembled WGS sequence"/>
</dbReference>
<evidence type="ECO:0000256" key="1">
    <source>
        <dbReference type="SAM" id="SignalP"/>
    </source>
</evidence>
<accession>A0A4Z2GEC3</accession>
<gene>
    <name evidence="2" type="ORF">EYF80_038563</name>
</gene>
<name>A0A4Z2GEC3_9TELE</name>
<comment type="caution">
    <text evidence="2">The sequence shown here is derived from an EMBL/GenBank/DDBJ whole genome shotgun (WGS) entry which is preliminary data.</text>
</comment>
<dbReference type="AlphaFoldDB" id="A0A4Z2GEC3"/>
<evidence type="ECO:0000313" key="2">
    <source>
        <dbReference type="EMBL" id="TNN51243.1"/>
    </source>
</evidence>
<feature type="signal peptide" evidence="1">
    <location>
        <begin position="1"/>
        <end position="29"/>
    </location>
</feature>
<protein>
    <submittedName>
        <fullName evidence="2">Uncharacterized protein</fullName>
    </submittedName>
</protein>
<feature type="chain" id="PRO_5021420854" evidence="1">
    <location>
        <begin position="30"/>
        <end position="166"/>
    </location>
</feature>
<dbReference type="OrthoDB" id="9965714at2759"/>
<evidence type="ECO:0000313" key="3">
    <source>
        <dbReference type="Proteomes" id="UP000314294"/>
    </source>
</evidence>
<dbReference type="EMBL" id="SRLO01000589">
    <property type="protein sequence ID" value="TNN51243.1"/>
    <property type="molecule type" value="Genomic_DNA"/>
</dbReference>